<gene>
    <name evidence="1" type="ORF">GMD78_01635</name>
</gene>
<organism evidence="1 2">
    <name type="scientific">Ornithinibacillus caprae</name>
    <dbReference type="NCBI Taxonomy" id="2678566"/>
    <lineage>
        <taxon>Bacteria</taxon>
        <taxon>Bacillati</taxon>
        <taxon>Bacillota</taxon>
        <taxon>Bacilli</taxon>
        <taxon>Bacillales</taxon>
        <taxon>Bacillaceae</taxon>
        <taxon>Ornithinibacillus</taxon>
    </lineage>
</organism>
<dbReference type="InterPro" id="IPR006901">
    <property type="entry name" value="TrmK"/>
</dbReference>
<dbReference type="InterPro" id="IPR029063">
    <property type="entry name" value="SAM-dependent_MTases_sf"/>
</dbReference>
<keyword evidence="1" id="KW-0489">Methyltransferase</keyword>
<dbReference type="PIRSF" id="PIRSF018637">
    <property type="entry name" value="TrmK"/>
    <property type="match status" value="1"/>
</dbReference>
<dbReference type="EMBL" id="WOCA01000001">
    <property type="protein sequence ID" value="MUK87105.1"/>
    <property type="molecule type" value="Genomic_DNA"/>
</dbReference>
<keyword evidence="1" id="KW-0808">Transferase</keyword>
<dbReference type="Gene3D" id="3.40.50.150">
    <property type="entry name" value="Vaccinia Virus protein VP39"/>
    <property type="match status" value="1"/>
</dbReference>
<dbReference type="RefSeq" id="WP_155666484.1">
    <property type="nucleotide sequence ID" value="NZ_WOCA01000001.1"/>
</dbReference>
<protein>
    <submittedName>
        <fullName evidence="1">tRNA (Adenine(22)-N(1))-methyltransferase TrmK</fullName>
    </submittedName>
</protein>
<proteinExistence type="predicted"/>
<accession>A0A6N8FCM0</accession>
<dbReference type="Proteomes" id="UP000469125">
    <property type="component" value="Unassembled WGS sequence"/>
</dbReference>
<comment type="caution">
    <text evidence="1">The sequence shown here is derived from an EMBL/GenBank/DDBJ whole genome shotgun (WGS) entry which is preliminary data.</text>
</comment>
<dbReference type="GO" id="GO:0160105">
    <property type="term" value="F:tRNA (adenine(22)-N1)-methyltransferase activity"/>
    <property type="evidence" value="ECO:0007669"/>
    <property type="project" value="InterPro"/>
</dbReference>
<name>A0A6N8FCM0_9BACI</name>
<dbReference type="PANTHER" id="PTHR38451:SF1">
    <property type="entry name" value="TRNA (ADENINE(22)-N(1))-METHYLTRANSFERASE"/>
    <property type="match status" value="1"/>
</dbReference>
<dbReference type="AlphaFoldDB" id="A0A6N8FCM0"/>
<dbReference type="Gene3D" id="1.10.287.1890">
    <property type="match status" value="1"/>
</dbReference>
<dbReference type="SUPFAM" id="SSF53335">
    <property type="entry name" value="S-adenosyl-L-methionine-dependent methyltransferases"/>
    <property type="match status" value="1"/>
</dbReference>
<dbReference type="PANTHER" id="PTHR38451">
    <property type="entry name" value="TRNA (ADENINE(22)-N(1))-METHYLTRANSFERASE"/>
    <property type="match status" value="1"/>
</dbReference>
<evidence type="ECO:0000313" key="1">
    <source>
        <dbReference type="EMBL" id="MUK87105.1"/>
    </source>
</evidence>
<sequence>MEESIKLSKRLSIVASYLPSGAVFADIGSDHAYLPCFVCSNDNEARAIAGEVNVGPYESAKETVNYYQLNDVVDVRLGNGLEVVTPGEVEQVVIAGMGGALIKSILEEGVDNLKNAKRIIAQPNVDEKNVRTWLTTNDYVISHEAITEENGHIYEIIVADRYKNGKQLTEMEILFGPELLKSKPSEFYQKWKLEREKRLRVIEQLNQAKIPPKEKIYQFEHELKMIEEVLMDEKTID</sequence>
<keyword evidence="2" id="KW-1185">Reference proteome</keyword>
<reference evidence="1 2" key="1">
    <citation type="submission" date="2019-11" db="EMBL/GenBank/DDBJ databases">
        <authorList>
            <person name="Li X."/>
        </authorList>
    </citation>
    <scope>NUCLEOTIDE SEQUENCE [LARGE SCALE GENOMIC DNA]</scope>
    <source>
        <strain evidence="1 2">L9</strain>
    </source>
</reference>
<dbReference type="Pfam" id="PF04816">
    <property type="entry name" value="TrmK"/>
    <property type="match status" value="1"/>
</dbReference>
<evidence type="ECO:0000313" key="2">
    <source>
        <dbReference type="Proteomes" id="UP000469125"/>
    </source>
</evidence>
<dbReference type="GO" id="GO:0032259">
    <property type="term" value="P:methylation"/>
    <property type="evidence" value="ECO:0007669"/>
    <property type="project" value="UniProtKB-KW"/>
</dbReference>